<comment type="caution">
    <text evidence="1">The sequence shown here is derived from an EMBL/GenBank/DDBJ whole genome shotgun (WGS) entry which is preliminary data.</text>
</comment>
<feature type="non-terminal residue" evidence="1">
    <location>
        <position position="43"/>
    </location>
</feature>
<reference evidence="1 2" key="1">
    <citation type="journal article" date="2014" name="Am. J. Bot.">
        <title>Genome assembly and annotation for red clover (Trifolium pratense; Fabaceae).</title>
        <authorList>
            <person name="Istvanek J."/>
            <person name="Jaros M."/>
            <person name="Krenek A."/>
            <person name="Repkova J."/>
        </authorList>
    </citation>
    <scope>NUCLEOTIDE SEQUENCE [LARGE SCALE GENOMIC DNA]</scope>
    <source>
        <strain evidence="2">cv. Tatra</strain>
        <tissue evidence="1">Young leaves</tissue>
    </source>
</reference>
<evidence type="ECO:0000313" key="1">
    <source>
        <dbReference type="EMBL" id="PNX68597.1"/>
    </source>
</evidence>
<gene>
    <name evidence="1" type="ORF">L195_g064050</name>
</gene>
<protein>
    <submittedName>
        <fullName evidence="1">Uncharacterized protein</fullName>
    </submittedName>
</protein>
<dbReference type="AlphaFoldDB" id="A0A2K3KQM6"/>
<proteinExistence type="predicted"/>
<accession>A0A2K3KQM6</accession>
<reference evidence="1 2" key="2">
    <citation type="journal article" date="2017" name="Front. Plant Sci.">
        <title>Gene Classification and Mining of Molecular Markers Useful in Red Clover (Trifolium pratense) Breeding.</title>
        <authorList>
            <person name="Istvanek J."/>
            <person name="Dluhosova J."/>
            <person name="Dluhos P."/>
            <person name="Patkova L."/>
            <person name="Nedelnik J."/>
            <person name="Repkova J."/>
        </authorList>
    </citation>
    <scope>NUCLEOTIDE SEQUENCE [LARGE SCALE GENOMIC DNA]</scope>
    <source>
        <strain evidence="2">cv. Tatra</strain>
        <tissue evidence="1">Young leaves</tissue>
    </source>
</reference>
<dbReference type="EMBL" id="ASHM01230898">
    <property type="protein sequence ID" value="PNX68597.1"/>
    <property type="molecule type" value="Genomic_DNA"/>
</dbReference>
<sequence length="43" mass="4931">MSSSRSSLVCCSVHSKLLDHILCILALRHKYGIFHLFDLQTKE</sequence>
<dbReference type="Proteomes" id="UP000236291">
    <property type="component" value="Unassembled WGS sequence"/>
</dbReference>
<organism evidence="1 2">
    <name type="scientific">Trifolium pratense</name>
    <name type="common">Red clover</name>
    <dbReference type="NCBI Taxonomy" id="57577"/>
    <lineage>
        <taxon>Eukaryota</taxon>
        <taxon>Viridiplantae</taxon>
        <taxon>Streptophyta</taxon>
        <taxon>Embryophyta</taxon>
        <taxon>Tracheophyta</taxon>
        <taxon>Spermatophyta</taxon>
        <taxon>Magnoliopsida</taxon>
        <taxon>eudicotyledons</taxon>
        <taxon>Gunneridae</taxon>
        <taxon>Pentapetalae</taxon>
        <taxon>rosids</taxon>
        <taxon>fabids</taxon>
        <taxon>Fabales</taxon>
        <taxon>Fabaceae</taxon>
        <taxon>Papilionoideae</taxon>
        <taxon>50 kb inversion clade</taxon>
        <taxon>NPAAA clade</taxon>
        <taxon>Hologalegina</taxon>
        <taxon>IRL clade</taxon>
        <taxon>Trifolieae</taxon>
        <taxon>Trifolium</taxon>
    </lineage>
</organism>
<name>A0A2K3KQM6_TRIPR</name>
<evidence type="ECO:0000313" key="2">
    <source>
        <dbReference type="Proteomes" id="UP000236291"/>
    </source>
</evidence>